<reference evidence="3" key="1">
    <citation type="journal article" date="2019" name="Int. J. Syst. Evol. Microbiol.">
        <title>The Global Catalogue of Microorganisms (GCM) 10K type strain sequencing project: providing services to taxonomists for standard genome sequencing and annotation.</title>
        <authorList>
            <consortium name="The Broad Institute Genomics Platform"/>
            <consortium name="The Broad Institute Genome Sequencing Center for Infectious Disease"/>
            <person name="Wu L."/>
            <person name="Ma J."/>
        </authorList>
    </citation>
    <scope>NUCLEOTIDE SEQUENCE [LARGE SCALE GENOMIC DNA]</scope>
    <source>
        <strain evidence="3">JCM 14046</strain>
    </source>
</reference>
<dbReference type="InterPro" id="IPR035940">
    <property type="entry name" value="CAP_sf"/>
</dbReference>
<dbReference type="InterPro" id="IPR014044">
    <property type="entry name" value="CAP_dom"/>
</dbReference>
<dbReference type="Pfam" id="PF00188">
    <property type="entry name" value="CAP"/>
    <property type="match status" value="1"/>
</dbReference>
<dbReference type="EMBL" id="BAAAMY010000004">
    <property type="protein sequence ID" value="GAA1918982.1"/>
    <property type="molecule type" value="Genomic_DNA"/>
</dbReference>
<dbReference type="CDD" id="cd05379">
    <property type="entry name" value="CAP_bacterial"/>
    <property type="match status" value="1"/>
</dbReference>
<sequence>MSVLPVRQLVLSLALVAAIAGVLATVQLAPSGFAAATTLHVESARVGATNAYARTAFRSSNGARADRDRAVLRGDACLKRAALRQARAMRAEGRIFHQDLGRVQADCAVGWVGENVAYGYPTGRALVREGWMRSEGHRANILSRSYRLMGLAAVKDDGGRWYAAQVFGRR</sequence>
<gene>
    <name evidence="2" type="ORF">GCM10009737_20600</name>
</gene>
<dbReference type="SUPFAM" id="SSF55797">
    <property type="entry name" value="PR-1-like"/>
    <property type="match status" value="1"/>
</dbReference>
<comment type="caution">
    <text evidence="2">The sequence shown here is derived from an EMBL/GenBank/DDBJ whole genome shotgun (WGS) entry which is preliminary data.</text>
</comment>
<evidence type="ECO:0000259" key="1">
    <source>
        <dbReference type="Pfam" id="PF00188"/>
    </source>
</evidence>
<dbReference type="PANTHER" id="PTHR31157:SF1">
    <property type="entry name" value="SCP DOMAIN-CONTAINING PROTEIN"/>
    <property type="match status" value="1"/>
</dbReference>
<name>A0ABP5APF6_9ACTN</name>
<dbReference type="Gene3D" id="3.40.33.10">
    <property type="entry name" value="CAP"/>
    <property type="match status" value="1"/>
</dbReference>
<feature type="domain" description="SCP" evidence="1">
    <location>
        <begin position="61"/>
        <end position="163"/>
    </location>
</feature>
<evidence type="ECO:0000313" key="3">
    <source>
        <dbReference type="Proteomes" id="UP001501612"/>
    </source>
</evidence>
<accession>A0ABP5APF6</accession>
<keyword evidence="3" id="KW-1185">Reference proteome</keyword>
<protein>
    <recommendedName>
        <fullName evidence="1">SCP domain-containing protein</fullName>
    </recommendedName>
</protein>
<organism evidence="2 3">
    <name type="scientific">Nocardioides lentus</name>
    <dbReference type="NCBI Taxonomy" id="338077"/>
    <lineage>
        <taxon>Bacteria</taxon>
        <taxon>Bacillati</taxon>
        <taxon>Actinomycetota</taxon>
        <taxon>Actinomycetes</taxon>
        <taxon>Propionibacteriales</taxon>
        <taxon>Nocardioidaceae</taxon>
        <taxon>Nocardioides</taxon>
    </lineage>
</organism>
<evidence type="ECO:0000313" key="2">
    <source>
        <dbReference type="EMBL" id="GAA1918982.1"/>
    </source>
</evidence>
<proteinExistence type="predicted"/>
<dbReference type="Proteomes" id="UP001501612">
    <property type="component" value="Unassembled WGS sequence"/>
</dbReference>
<dbReference type="RefSeq" id="WP_344006793.1">
    <property type="nucleotide sequence ID" value="NZ_BAAAMY010000004.1"/>
</dbReference>
<dbReference type="PANTHER" id="PTHR31157">
    <property type="entry name" value="SCP DOMAIN-CONTAINING PROTEIN"/>
    <property type="match status" value="1"/>
</dbReference>